<dbReference type="Pfam" id="PF00072">
    <property type="entry name" value="Response_reg"/>
    <property type="match status" value="1"/>
</dbReference>
<evidence type="ECO:0000259" key="3">
    <source>
        <dbReference type="PROSITE" id="PS50110"/>
    </source>
</evidence>
<evidence type="ECO:0000313" key="5">
    <source>
        <dbReference type="Proteomes" id="UP000318288"/>
    </source>
</evidence>
<organism evidence="4 5">
    <name type="scientific">Rubripirellula tenax</name>
    <dbReference type="NCBI Taxonomy" id="2528015"/>
    <lineage>
        <taxon>Bacteria</taxon>
        <taxon>Pseudomonadati</taxon>
        <taxon>Planctomycetota</taxon>
        <taxon>Planctomycetia</taxon>
        <taxon>Pirellulales</taxon>
        <taxon>Pirellulaceae</taxon>
        <taxon>Rubripirellula</taxon>
    </lineage>
</organism>
<keyword evidence="5" id="KW-1185">Reference proteome</keyword>
<evidence type="ECO:0000313" key="4">
    <source>
        <dbReference type="EMBL" id="TWU60255.1"/>
    </source>
</evidence>
<dbReference type="Proteomes" id="UP000318288">
    <property type="component" value="Unassembled WGS sequence"/>
</dbReference>
<dbReference type="Gene3D" id="3.40.50.2300">
    <property type="match status" value="1"/>
</dbReference>
<evidence type="ECO:0000256" key="2">
    <source>
        <dbReference type="PROSITE-ProRule" id="PRU00169"/>
    </source>
</evidence>
<dbReference type="CDD" id="cd17569">
    <property type="entry name" value="REC_HupR-like"/>
    <property type="match status" value="1"/>
</dbReference>
<feature type="domain" description="Response regulatory" evidence="3">
    <location>
        <begin position="3"/>
        <end position="118"/>
    </location>
</feature>
<reference evidence="4 5" key="1">
    <citation type="submission" date="2019-02" db="EMBL/GenBank/DDBJ databases">
        <title>Deep-cultivation of Planctomycetes and their phenomic and genomic characterization uncovers novel biology.</title>
        <authorList>
            <person name="Wiegand S."/>
            <person name="Jogler M."/>
            <person name="Boedeker C."/>
            <person name="Pinto D."/>
            <person name="Vollmers J."/>
            <person name="Rivas-Marin E."/>
            <person name="Kohn T."/>
            <person name="Peeters S.H."/>
            <person name="Heuer A."/>
            <person name="Rast P."/>
            <person name="Oberbeckmann S."/>
            <person name="Bunk B."/>
            <person name="Jeske O."/>
            <person name="Meyerdierks A."/>
            <person name="Storesund J.E."/>
            <person name="Kallscheuer N."/>
            <person name="Luecker S."/>
            <person name="Lage O.M."/>
            <person name="Pohl T."/>
            <person name="Merkel B.J."/>
            <person name="Hornburger P."/>
            <person name="Mueller R.-W."/>
            <person name="Bruemmer F."/>
            <person name="Labrenz M."/>
            <person name="Spormann A.M."/>
            <person name="Op Den Camp H."/>
            <person name="Overmann J."/>
            <person name="Amann R."/>
            <person name="Jetten M.S.M."/>
            <person name="Mascher T."/>
            <person name="Medema M.H."/>
            <person name="Devos D.P."/>
            <person name="Kaster A.-K."/>
            <person name="Ovreas L."/>
            <person name="Rohde M."/>
            <person name="Galperin M.Y."/>
            <person name="Jogler C."/>
        </authorList>
    </citation>
    <scope>NUCLEOTIDE SEQUENCE [LARGE SCALE GENOMIC DNA]</scope>
    <source>
        <strain evidence="4 5">Poly51</strain>
    </source>
</reference>
<dbReference type="SUPFAM" id="SSF52172">
    <property type="entry name" value="CheY-like"/>
    <property type="match status" value="1"/>
</dbReference>
<dbReference type="InterPro" id="IPR050595">
    <property type="entry name" value="Bact_response_regulator"/>
</dbReference>
<name>A0A5C6FHA9_9BACT</name>
<accession>A0A5C6FHA9</accession>
<dbReference type="GO" id="GO:0000160">
    <property type="term" value="P:phosphorelay signal transduction system"/>
    <property type="evidence" value="ECO:0007669"/>
    <property type="project" value="InterPro"/>
</dbReference>
<dbReference type="RefSeq" id="WP_146453920.1">
    <property type="nucleotide sequence ID" value="NZ_SJPW01000001.1"/>
</dbReference>
<protein>
    <submittedName>
        <fullName evidence="4">Hydrogenase transcriptional regulatory protein hupR1</fullName>
    </submittedName>
</protein>
<feature type="modified residue" description="4-aspartylphosphate" evidence="2">
    <location>
        <position position="52"/>
    </location>
</feature>
<sequence>MLSILIVDDDVNLLSGLRRTLHSQPYDLFTANSAEIAIDMFRRKAFDLVVVDQKMSGLTGSELITWIAKEFPETVRLMLTGHADVNMMMDAINKGKVFRFLTKPCHSVDIALAILEGLESKLQLQ</sequence>
<dbReference type="PROSITE" id="PS50110">
    <property type="entry name" value="RESPONSE_REGULATORY"/>
    <property type="match status" value="1"/>
</dbReference>
<comment type="caution">
    <text evidence="4">The sequence shown here is derived from an EMBL/GenBank/DDBJ whole genome shotgun (WGS) entry which is preliminary data.</text>
</comment>
<dbReference type="PANTHER" id="PTHR44591:SF19">
    <property type="entry name" value="TWO-COMPONENT RESPONSE REGULATOR-RELATED"/>
    <property type="match status" value="1"/>
</dbReference>
<dbReference type="InterPro" id="IPR011006">
    <property type="entry name" value="CheY-like_superfamily"/>
</dbReference>
<dbReference type="SMART" id="SM00448">
    <property type="entry name" value="REC"/>
    <property type="match status" value="1"/>
</dbReference>
<keyword evidence="1 2" id="KW-0597">Phosphoprotein</keyword>
<proteinExistence type="predicted"/>
<dbReference type="AlphaFoldDB" id="A0A5C6FHA9"/>
<dbReference type="PANTHER" id="PTHR44591">
    <property type="entry name" value="STRESS RESPONSE REGULATOR PROTEIN 1"/>
    <property type="match status" value="1"/>
</dbReference>
<gene>
    <name evidence="4" type="primary">hupR1_4</name>
    <name evidence="4" type="ORF">Poly51_05300</name>
</gene>
<dbReference type="InterPro" id="IPR001789">
    <property type="entry name" value="Sig_transdc_resp-reg_receiver"/>
</dbReference>
<evidence type="ECO:0000256" key="1">
    <source>
        <dbReference type="ARBA" id="ARBA00022553"/>
    </source>
</evidence>
<dbReference type="OrthoDB" id="9802066at2"/>
<dbReference type="EMBL" id="SJPW01000001">
    <property type="protein sequence ID" value="TWU60255.1"/>
    <property type="molecule type" value="Genomic_DNA"/>
</dbReference>